<evidence type="ECO:0000313" key="1">
    <source>
        <dbReference type="EMBL" id="KAF8785477.1"/>
    </source>
</evidence>
<dbReference type="Proteomes" id="UP000807504">
    <property type="component" value="Unassembled WGS sequence"/>
</dbReference>
<reference evidence="1" key="2">
    <citation type="submission" date="2020-06" db="EMBL/GenBank/DDBJ databases">
        <authorList>
            <person name="Sheffer M."/>
        </authorList>
    </citation>
    <scope>NUCLEOTIDE SEQUENCE</scope>
</reference>
<accession>A0A8T0F2V6</accession>
<dbReference type="EMBL" id="JABXBU010000030">
    <property type="protein sequence ID" value="KAF8785477.1"/>
    <property type="molecule type" value="Genomic_DNA"/>
</dbReference>
<dbReference type="AlphaFoldDB" id="A0A8T0F2V6"/>
<protein>
    <submittedName>
        <fullName evidence="1">Uncharacterized protein</fullName>
    </submittedName>
</protein>
<comment type="caution">
    <text evidence="1">The sequence shown here is derived from an EMBL/GenBank/DDBJ whole genome shotgun (WGS) entry which is preliminary data.</text>
</comment>
<keyword evidence="2" id="KW-1185">Reference proteome</keyword>
<proteinExistence type="predicted"/>
<gene>
    <name evidence="1" type="ORF">HNY73_011004</name>
</gene>
<evidence type="ECO:0000313" key="2">
    <source>
        <dbReference type="Proteomes" id="UP000807504"/>
    </source>
</evidence>
<organism evidence="1 2">
    <name type="scientific">Argiope bruennichi</name>
    <name type="common">Wasp spider</name>
    <name type="synonym">Aranea bruennichi</name>
    <dbReference type="NCBI Taxonomy" id="94029"/>
    <lineage>
        <taxon>Eukaryota</taxon>
        <taxon>Metazoa</taxon>
        <taxon>Ecdysozoa</taxon>
        <taxon>Arthropoda</taxon>
        <taxon>Chelicerata</taxon>
        <taxon>Arachnida</taxon>
        <taxon>Araneae</taxon>
        <taxon>Araneomorphae</taxon>
        <taxon>Entelegynae</taxon>
        <taxon>Araneoidea</taxon>
        <taxon>Araneidae</taxon>
        <taxon>Argiope</taxon>
    </lineage>
</organism>
<sequence>MLKKKRMKSFPQENWTWCPKRETQRDGLIYLQVCKVGRHHLQRKEERVEMSDLFEGKTSTNECRRRKIIICPRAAVYKLPLIR</sequence>
<name>A0A8T0F2V6_ARGBR</name>
<reference evidence="1" key="1">
    <citation type="journal article" date="2020" name="bioRxiv">
        <title>Chromosome-level reference genome of the European wasp spider Argiope bruennichi: a resource for studies on range expansion and evolutionary adaptation.</title>
        <authorList>
            <person name="Sheffer M.M."/>
            <person name="Hoppe A."/>
            <person name="Krehenwinkel H."/>
            <person name="Uhl G."/>
            <person name="Kuss A.W."/>
            <person name="Jensen L."/>
            <person name="Jensen C."/>
            <person name="Gillespie R.G."/>
            <person name="Hoff K.J."/>
            <person name="Prost S."/>
        </authorList>
    </citation>
    <scope>NUCLEOTIDE SEQUENCE</scope>
</reference>